<dbReference type="InterPro" id="IPR001611">
    <property type="entry name" value="Leu-rich_rpt"/>
</dbReference>
<evidence type="ECO:0000256" key="18">
    <source>
        <dbReference type="SAM" id="Phobius"/>
    </source>
</evidence>
<evidence type="ECO:0000313" key="20">
    <source>
        <dbReference type="EnsemblPlants" id="KQL22385"/>
    </source>
</evidence>
<dbReference type="Pfam" id="PF00560">
    <property type="entry name" value="LRR_1"/>
    <property type="match status" value="6"/>
</dbReference>
<dbReference type="Gene3D" id="3.30.200.20">
    <property type="entry name" value="Phosphorylase Kinase, domain 1"/>
    <property type="match status" value="1"/>
</dbReference>
<evidence type="ECO:0000256" key="3">
    <source>
        <dbReference type="ARBA" id="ARBA00022527"/>
    </source>
</evidence>
<dbReference type="InterPro" id="IPR001245">
    <property type="entry name" value="Ser-Thr/Tyr_kinase_cat_dom"/>
</dbReference>
<dbReference type="eggNOG" id="ENOG502QQYD">
    <property type="taxonomic scope" value="Eukaryota"/>
</dbReference>
<protein>
    <recommendedName>
        <fullName evidence="2">non-specific serine/threonine protein kinase</fullName>
        <ecNumber evidence="2">2.7.11.1</ecNumber>
    </recommendedName>
</protein>
<keyword evidence="9" id="KW-0547">Nucleotide-binding</keyword>
<evidence type="ECO:0000256" key="10">
    <source>
        <dbReference type="ARBA" id="ARBA00022777"/>
    </source>
</evidence>
<dbReference type="PANTHER" id="PTHR48005">
    <property type="entry name" value="LEUCINE RICH REPEAT KINASE 2"/>
    <property type="match status" value="1"/>
</dbReference>
<evidence type="ECO:0000259" key="19">
    <source>
        <dbReference type="PROSITE" id="PS50011"/>
    </source>
</evidence>
<proteinExistence type="predicted"/>
<keyword evidence="4" id="KW-0433">Leucine-rich repeat</keyword>
<evidence type="ECO:0000256" key="8">
    <source>
        <dbReference type="ARBA" id="ARBA00022737"/>
    </source>
</evidence>
<dbReference type="GO" id="GO:0004674">
    <property type="term" value="F:protein serine/threonine kinase activity"/>
    <property type="evidence" value="ECO:0007669"/>
    <property type="project" value="UniProtKB-KW"/>
</dbReference>
<dbReference type="InterPro" id="IPR011009">
    <property type="entry name" value="Kinase-like_dom_sf"/>
</dbReference>
<keyword evidence="3" id="KW-0723">Serine/threonine-protein kinase</keyword>
<evidence type="ECO:0000256" key="6">
    <source>
        <dbReference type="ARBA" id="ARBA00022692"/>
    </source>
</evidence>
<evidence type="ECO:0000256" key="1">
    <source>
        <dbReference type="ARBA" id="ARBA00004167"/>
    </source>
</evidence>
<dbReference type="HOGENOM" id="CLU_000288_22_1_1"/>
<name>K4A011_SETIT</name>
<evidence type="ECO:0000256" key="15">
    <source>
        <dbReference type="ARBA" id="ARBA00023180"/>
    </source>
</evidence>
<evidence type="ECO:0000256" key="12">
    <source>
        <dbReference type="ARBA" id="ARBA00022989"/>
    </source>
</evidence>
<dbReference type="InParanoid" id="K4A011"/>
<dbReference type="FunFam" id="1.10.510.10:FF:000479">
    <property type="entry name" value="Leucine-rich repeat receptor-like protein kinase"/>
    <property type="match status" value="1"/>
</dbReference>
<dbReference type="OMA" id="HFFLNEV"/>
<dbReference type="SUPFAM" id="SSF56112">
    <property type="entry name" value="Protein kinase-like (PK-like)"/>
    <property type="match status" value="1"/>
</dbReference>
<feature type="domain" description="Protein kinase" evidence="19">
    <location>
        <begin position="421"/>
        <end position="700"/>
    </location>
</feature>
<evidence type="ECO:0000256" key="9">
    <source>
        <dbReference type="ARBA" id="ARBA00022741"/>
    </source>
</evidence>
<keyword evidence="5" id="KW-0808">Transferase</keyword>
<evidence type="ECO:0000256" key="11">
    <source>
        <dbReference type="ARBA" id="ARBA00022840"/>
    </source>
</evidence>
<dbReference type="PROSITE" id="PS50011">
    <property type="entry name" value="PROTEIN_KINASE_DOM"/>
    <property type="match status" value="1"/>
</dbReference>
<comment type="subcellular location">
    <subcellularLocation>
        <location evidence="1">Membrane</location>
        <topology evidence="1">Single-pass membrane protein</topology>
    </subcellularLocation>
</comment>
<dbReference type="FunFam" id="3.80.10.10:FF:000383">
    <property type="entry name" value="Leucine-rich repeat receptor protein kinase EMS1"/>
    <property type="match status" value="2"/>
</dbReference>
<keyword evidence="6 18" id="KW-0812">Transmembrane</keyword>
<dbReference type="SUPFAM" id="SSF52047">
    <property type="entry name" value="RNI-like"/>
    <property type="match status" value="1"/>
</dbReference>
<keyword evidence="15" id="KW-0325">Glycoprotein</keyword>
<evidence type="ECO:0000256" key="4">
    <source>
        <dbReference type="ARBA" id="ARBA00022614"/>
    </source>
</evidence>
<evidence type="ECO:0000256" key="2">
    <source>
        <dbReference type="ARBA" id="ARBA00012513"/>
    </source>
</evidence>
<dbReference type="EMBL" id="AGNK02000662">
    <property type="status" value="NOT_ANNOTATED_CDS"/>
    <property type="molecule type" value="Genomic_DNA"/>
</dbReference>
<dbReference type="PANTHER" id="PTHR48005:SF70">
    <property type="entry name" value="MDIS1-INTERACTING RECEPTOR LIKE KINASE 2-LIKE"/>
    <property type="match status" value="1"/>
</dbReference>
<evidence type="ECO:0000256" key="17">
    <source>
        <dbReference type="ARBA" id="ARBA00048679"/>
    </source>
</evidence>
<evidence type="ECO:0000256" key="16">
    <source>
        <dbReference type="ARBA" id="ARBA00047899"/>
    </source>
</evidence>
<dbReference type="GO" id="GO:0005886">
    <property type="term" value="C:plasma membrane"/>
    <property type="evidence" value="ECO:0000318"/>
    <property type="project" value="GO_Central"/>
</dbReference>
<dbReference type="InterPro" id="IPR000719">
    <property type="entry name" value="Prot_kinase_dom"/>
</dbReference>
<dbReference type="Gene3D" id="3.80.10.10">
    <property type="entry name" value="Ribonuclease Inhibitor"/>
    <property type="match status" value="2"/>
</dbReference>
<keyword evidence="7" id="KW-0732">Signal</keyword>
<dbReference type="Proteomes" id="UP000004995">
    <property type="component" value="Unassembled WGS sequence"/>
</dbReference>
<dbReference type="FunCoup" id="K4A011">
    <property type="interactions" value="278"/>
</dbReference>
<dbReference type="Pfam" id="PF07714">
    <property type="entry name" value="PK_Tyr_Ser-Thr"/>
    <property type="match status" value="1"/>
</dbReference>
<dbReference type="Gramene" id="KQL22385">
    <property type="protein sequence ID" value="KQL22385"/>
    <property type="gene ID" value="SETIT_032196mg"/>
</dbReference>
<dbReference type="EnsemblPlants" id="KQL22385">
    <property type="protein sequence ID" value="KQL22385"/>
    <property type="gene ID" value="SETIT_032196mg"/>
</dbReference>
<sequence>MPNEMGNLIDVVILYLDGNKISGSIPATFGNLTNMRNLSLFDNQLSGTVPREFANLTGMVKFSIGNNSISGSFPSDVCKGGRLQMFVVCMNNLTGPVPASLRTYFLDPKNANRTMVRGVPKRLGDREAILLCQCFNNVPNSPPPPFRLGVPIPYGTYPHLIKANLRSNNLHGELTPNWAASTTMIMFNAGENMITGRIPPELSKLTNLESLKLYSNFLTGEIPPEIGDLTNLYTLHLTNNQLSGPIPSQFGQLSNLQLLHLEELGRCNKLLSLYLNNNSLTRNLPGAIGNLVNLQIMLGVNSNKLSGRLPRQLGNLAILRTLDVSYNNLEGPLPTGLHLQNLSIAWFVHNKGLCGNLRGFLPLCPTTPDHHKGKEKFHSLMIAVLVPVGAVIALTIVAAVMFFYKKEKQQERVTTEIREVFSVWNFDGKLAFEDIVRATENFSDKYIIGAQLQDGHQVAVKKLHPTEEEIDDERRLHDEIEILVKIRQRSIVKLYGFCSHPHYKCLVYDYMERGSLCAAQQHEDVAKEMDWTRRIALVKDVAHAISYLHHDCSPPIIHRDITSNNIWLGRNLKAHVSDFGTARILKPDSSNWSALAGKYGYIAPEMSYTSVVTEKCDVFSFGVVVLEVLLGKHPGDLLQSHLEDHMLVKEFLDQRPPQPTKIEENDVTELAQVALACLQASPQARPTMKEVYQGLNKSGS</sequence>
<keyword evidence="12 18" id="KW-1133">Transmembrane helix</keyword>
<accession>K4A011</accession>
<dbReference type="GO" id="GO:0009755">
    <property type="term" value="P:hormone-mediated signaling pathway"/>
    <property type="evidence" value="ECO:0000318"/>
    <property type="project" value="GO_Central"/>
</dbReference>
<dbReference type="GO" id="GO:0038023">
    <property type="term" value="F:signaling receptor activity"/>
    <property type="evidence" value="ECO:0000318"/>
    <property type="project" value="GO_Central"/>
</dbReference>
<dbReference type="Gene3D" id="1.10.510.10">
    <property type="entry name" value="Transferase(Phosphotransferase) domain 1"/>
    <property type="match status" value="1"/>
</dbReference>
<feature type="transmembrane region" description="Helical" evidence="18">
    <location>
        <begin position="380"/>
        <end position="404"/>
    </location>
</feature>
<keyword evidence="14" id="KW-0675">Receptor</keyword>
<dbReference type="InterPro" id="IPR051420">
    <property type="entry name" value="Ser_Thr_Kinases_DiverseReg"/>
</dbReference>
<evidence type="ECO:0000313" key="21">
    <source>
        <dbReference type="Proteomes" id="UP000004995"/>
    </source>
</evidence>
<dbReference type="STRING" id="4555.K4A011"/>
<keyword evidence="10" id="KW-0418">Kinase</keyword>
<comment type="catalytic activity">
    <reaction evidence="16">
        <text>L-threonyl-[protein] + ATP = O-phospho-L-threonyl-[protein] + ADP + H(+)</text>
        <dbReference type="Rhea" id="RHEA:46608"/>
        <dbReference type="Rhea" id="RHEA-COMP:11060"/>
        <dbReference type="Rhea" id="RHEA-COMP:11605"/>
        <dbReference type="ChEBI" id="CHEBI:15378"/>
        <dbReference type="ChEBI" id="CHEBI:30013"/>
        <dbReference type="ChEBI" id="CHEBI:30616"/>
        <dbReference type="ChEBI" id="CHEBI:61977"/>
        <dbReference type="ChEBI" id="CHEBI:456216"/>
        <dbReference type="EC" id="2.7.11.1"/>
    </reaction>
</comment>
<keyword evidence="11" id="KW-0067">ATP-binding</keyword>
<reference evidence="20" key="2">
    <citation type="submission" date="2018-08" db="UniProtKB">
        <authorList>
            <consortium name="EnsemblPlants"/>
        </authorList>
    </citation>
    <scope>IDENTIFICATION</scope>
    <source>
        <strain evidence="20">Yugu1</strain>
    </source>
</reference>
<evidence type="ECO:0000256" key="14">
    <source>
        <dbReference type="ARBA" id="ARBA00023170"/>
    </source>
</evidence>
<reference evidence="21" key="1">
    <citation type="journal article" date="2012" name="Nat. Biotechnol.">
        <title>Reference genome sequence of the model plant Setaria.</title>
        <authorList>
            <person name="Bennetzen J.L."/>
            <person name="Schmutz J."/>
            <person name="Wang H."/>
            <person name="Percifield R."/>
            <person name="Hawkins J."/>
            <person name="Pontaroli A.C."/>
            <person name="Estep M."/>
            <person name="Feng L."/>
            <person name="Vaughn J.N."/>
            <person name="Grimwood J."/>
            <person name="Jenkins J."/>
            <person name="Barry K."/>
            <person name="Lindquist E."/>
            <person name="Hellsten U."/>
            <person name="Deshpande S."/>
            <person name="Wang X."/>
            <person name="Wu X."/>
            <person name="Mitros T."/>
            <person name="Triplett J."/>
            <person name="Yang X."/>
            <person name="Ye C.Y."/>
            <person name="Mauro-Herrera M."/>
            <person name="Wang L."/>
            <person name="Li P."/>
            <person name="Sharma M."/>
            <person name="Sharma R."/>
            <person name="Ronald P.C."/>
            <person name="Panaud O."/>
            <person name="Kellogg E.A."/>
            <person name="Brutnell T.P."/>
            <person name="Doust A.N."/>
            <person name="Tuskan G.A."/>
            <person name="Rokhsar D."/>
            <person name="Devos K.M."/>
        </authorList>
    </citation>
    <scope>NUCLEOTIDE SEQUENCE [LARGE SCALE GENOMIC DNA]</scope>
    <source>
        <strain evidence="21">cv. Yugu1</strain>
    </source>
</reference>
<keyword evidence="8" id="KW-0677">Repeat</keyword>
<dbReference type="AlphaFoldDB" id="K4A011"/>
<dbReference type="EC" id="2.7.11.1" evidence="2"/>
<comment type="catalytic activity">
    <reaction evidence="17">
        <text>L-seryl-[protein] + ATP = O-phospho-L-seryl-[protein] + ADP + H(+)</text>
        <dbReference type="Rhea" id="RHEA:17989"/>
        <dbReference type="Rhea" id="RHEA-COMP:9863"/>
        <dbReference type="Rhea" id="RHEA-COMP:11604"/>
        <dbReference type="ChEBI" id="CHEBI:15378"/>
        <dbReference type="ChEBI" id="CHEBI:29999"/>
        <dbReference type="ChEBI" id="CHEBI:30616"/>
        <dbReference type="ChEBI" id="CHEBI:83421"/>
        <dbReference type="ChEBI" id="CHEBI:456216"/>
        <dbReference type="EC" id="2.7.11.1"/>
    </reaction>
</comment>
<dbReference type="InterPro" id="IPR032675">
    <property type="entry name" value="LRR_dom_sf"/>
</dbReference>
<keyword evidence="13 18" id="KW-0472">Membrane</keyword>
<evidence type="ECO:0000256" key="13">
    <source>
        <dbReference type="ARBA" id="ARBA00023136"/>
    </source>
</evidence>
<dbReference type="GO" id="GO:0005524">
    <property type="term" value="F:ATP binding"/>
    <property type="evidence" value="ECO:0007669"/>
    <property type="project" value="UniProtKB-KW"/>
</dbReference>
<evidence type="ECO:0000256" key="5">
    <source>
        <dbReference type="ARBA" id="ARBA00022679"/>
    </source>
</evidence>
<organism evidence="20 21">
    <name type="scientific">Setaria italica</name>
    <name type="common">Foxtail millet</name>
    <name type="synonym">Panicum italicum</name>
    <dbReference type="NCBI Taxonomy" id="4555"/>
    <lineage>
        <taxon>Eukaryota</taxon>
        <taxon>Viridiplantae</taxon>
        <taxon>Streptophyta</taxon>
        <taxon>Embryophyta</taxon>
        <taxon>Tracheophyta</taxon>
        <taxon>Spermatophyta</taxon>
        <taxon>Magnoliopsida</taxon>
        <taxon>Liliopsida</taxon>
        <taxon>Poales</taxon>
        <taxon>Poaceae</taxon>
        <taxon>PACMAD clade</taxon>
        <taxon>Panicoideae</taxon>
        <taxon>Panicodae</taxon>
        <taxon>Paniceae</taxon>
        <taxon>Cenchrinae</taxon>
        <taxon>Setaria</taxon>
    </lineage>
</organism>
<evidence type="ECO:0000256" key="7">
    <source>
        <dbReference type="ARBA" id="ARBA00022729"/>
    </source>
</evidence>
<keyword evidence="21" id="KW-1185">Reference proteome</keyword>